<feature type="domain" description="Alpha/beta hydrolase fold-3" evidence="2">
    <location>
        <begin position="91"/>
        <end position="304"/>
    </location>
</feature>
<evidence type="ECO:0000313" key="4">
    <source>
        <dbReference type="Proteomes" id="UP001168098"/>
    </source>
</evidence>
<organism evidence="3 4">
    <name type="scientific">Vitis rotundifolia</name>
    <name type="common">Muscadine grape</name>
    <dbReference type="NCBI Taxonomy" id="103349"/>
    <lineage>
        <taxon>Eukaryota</taxon>
        <taxon>Viridiplantae</taxon>
        <taxon>Streptophyta</taxon>
        <taxon>Embryophyta</taxon>
        <taxon>Tracheophyta</taxon>
        <taxon>Spermatophyta</taxon>
        <taxon>Magnoliopsida</taxon>
        <taxon>eudicotyledons</taxon>
        <taxon>Gunneridae</taxon>
        <taxon>Pentapetalae</taxon>
        <taxon>rosids</taxon>
        <taxon>Vitales</taxon>
        <taxon>Vitaceae</taxon>
        <taxon>Viteae</taxon>
        <taxon>Vitis</taxon>
    </lineage>
</organism>
<dbReference type="GO" id="GO:0052689">
    <property type="term" value="F:carboxylic ester hydrolase activity"/>
    <property type="evidence" value="ECO:0007669"/>
    <property type="project" value="TreeGrafter"/>
</dbReference>
<dbReference type="InterPro" id="IPR013094">
    <property type="entry name" value="AB_hydrolase_3"/>
</dbReference>
<dbReference type="PANTHER" id="PTHR23024:SF24">
    <property type="entry name" value="ALPHA_BETA HYDROLASE FOLD-3 DOMAIN-CONTAINING PROTEIN"/>
    <property type="match status" value="1"/>
</dbReference>
<dbReference type="GO" id="GO:0009860">
    <property type="term" value="P:pollen tube growth"/>
    <property type="evidence" value="ECO:0007669"/>
    <property type="project" value="TreeGrafter"/>
</dbReference>
<keyword evidence="4" id="KW-1185">Reference proteome</keyword>
<name>A0AA38YTP4_VITRO</name>
<dbReference type="InterPro" id="IPR029058">
    <property type="entry name" value="AB_hydrolase_fold"/>
</dbReference>
<protein>
    <recommendedName>
        <fullName evidence="2">Alpha/beta hydrolase fold-3 domain-containing protein</fullName>
    </recommendedName>
</protein>
<evidence type="ECO:0000259" key="2">
    <source>
        <dbReference type="Pfam" id="PF07859"/>
    </source>
</evidence>
<dbReference type="Proteomes" id="UP001168098">
    <property type="component" value="Unassembled WGS sequence"/>
</dbReference>
<dbReference type="AlphaFoldDB" id="A0AA38YTP4"/>
<accession>A0AA38YTP4</accession>
<gene>
    <name evidence="3" type="ORF">PVL29_025057</name>
</gene>
<reference evidence="3 4" key="1">
    <citation type="journal article" date="2023" name="BMC Biotechnol.">
        <title>Vitis rotundifolia cv Carlos genome sequencing.</title>
        <authorList>
            <person name="Huff M."/>
            <person name="Hulse-Kemp A."/>
            <person name="Scheffler B."/>
            <person name="Youngblood R."/>
            <person name="Simpson S."/>
            <person name="Babiker E."/>
            <person name="Staton M."/>
        </authorList>
    </citation>
    <scope>NUCLEOTIDE SEQUENCE [LARGE SCALE GENOMIC DNA]</scope>
    <source>
        <tissue evidence="3">Leaf</tissue>
    </source>
</reference>
<dbReference type="EMBL" id="JARBHA010000018">
    <property type="protein sequence ID" value="KAJ9676348.1"/>
    <property type="molecule type" value="Genomic_DNA"/>
</dbReference>
<proteinExistence type="inferred from homology"/>
<dbReference type="Gene3D" id="3.40.50.1820">
    <property type="entry name" value="alpha/beta hydrolase"/>
    <property type="match status" value="1"/>
</dbReference>
<dbReference type="InterPro" id="IPR050466">
    <property type="entry name" value="Carboxylest/Gibb_receptor"/>
</dbReference>
<dbReference type="Pfam" id="PF07859">
    <property type="entry name" value="Abhydrolase_3"/>
    <property type="match status" value="1"/>
</dbReference>
<evidence type="ECO:0000313" key="3">
    <source>
        <dbReference type="EMBL" id="KAJ9676348.1"/>
    </source>
</evidence>
<comment type="caution">
    <text evidence="3">The sequence shown here is derived from an EMBL/GenBank/DDBJ whole genome shotgun (WGS) entry which is preliminary data.</text>
</comment>
<dbReference type="SUPFAM" id="SSF53474">
    <property type="entry name" value="alpha/beta-Hydrolases"/>
    <property type="match status" value="1"/>
</dbReference>
<sequence length="332" mass="36906">MAGGEVRTSPELPLKLRLSLAIFSAVSNVSLRRNGTVNRRLMSLVDFKSSTNKKPIKGVTTSDTTVDSSRNIWFRAYRPREASSGENLPVIVYFHGGGFALLGANSKPYNDLCLRLSRKLPAIVVSVNYRLSPDHRYPSQYDDGFDALKFLDDNPPANADLTRCFIAGDSAGGNLAHHVTARAGEFEFRNLKILGLIPIQPFFGGEERTESETQLARAPVLSMKLTDWYWRAFLPEGSDRDHAAANVFGPKSSGISGVKFPKSLVFIGGFDPLKEWQKRYCEGLKRSGNEVKVVEYGNGIHGFYVFPELPESGLMVEEVREFMKERTGFGDQ</sequence>
<dbReference type="PANTHER" id="PTHR23024">
    <property type="entry name" value="ARYLACETAMIDE DEACETYLASE"/>
    <property type="match status" value="1"/>
</dbReference>
<comment type="similarity">
    <text evidence="1">Belongs to the 'GDXG' lipolytic enzyme family.</text>
</comment>
<evidence type="ECO:0000256" key="1">
    <source>
        <dbReference type="ARBA" id="ARBA00010515"/>
    </source>
</evidence>